<feature type="region of interest" description="Disordered" evidence="1">
    <location>
        <begin position="284"/>
        <end position="362"/>
    </location>
</feature>
<evidence type="ECO:0000256" key="2">
    <source>
        <dbReference type="SAM" id="Phobius"/>
    </source>
</evidence>
<feature type="compositionally biased region" description="Basic and acidic residues" evidence="1">
    <location>
        <begin position="328"/>
        <end position="360"/>
    </location>
</feature>
<organism evidence="3 4">
    <name type="scientific">Mugilogobius chulae</name>
    <name type="common">yellowstripe goby</name>
    <dbReference type="NCBI Taxonomy" id="88201"/>
    <lineage>
        <taxon>Eukaryota</taxon>
        <taxon>Metazoa</taxon>
        <taxon>Chordata</taxon>
        <taxon>Craniata</taxon>
        <taxon>Vertebrata</taxon>
        <taxon>Euteleostomi</taxon>
        <taxon>Actinopterygii</taxon>
        <taxon>Neopterygii</taxon>
        <taxon>Teleostei</taxon>
        <taxon>Neoteleostei</taxon>
        <taxon>Acanthomorphata</taxon>
        <taxon>Gobiaria</taxon>
        <taxon>Gobiiformes</taxon>
        <taxon>Gobioidei</taxon>
        <taxon>Gobiidae</taxon>
        <taxon>Gobionellinae</taxon>
        <taxon>Mugilogobius</taxon>
    </lineage>
</organism>
<accession>A0AAW0Q798</accession>
<dbReference type="GO" id="GO:0005262">
    <property type="term" value="F:calcium channel activity"/>
    <property type="evidence" value="ECO:0007669"/>
    <property type="project" value="TreeGrafter"/>
</dbReference>
<dbReference type="InterPro" id="IPR051223">
    <property type="entry name" value="Polycystin"/>
</dbReference>
<dbReference type="EMBL" id="JBBPFD010000002">
    <property type="protein sequence ID" value="KAK7938631.1"/>
    <property type="molecule type" value="Genomic_DNA"/>
</dbReference>
<dbReference type="GO" id="GO:0050982">
    <property type="term" value="P:detection of mechanical stimulus"/>
    <property type="evidence" value="ECO:0007669"/>
    <property type="project" value="TreeGrafter"/>
</dbReference>
<evidence type="ECO:0000256" key="1">
    <source>
        <dbReference type="SAM" id="MobiDB-lite"/>
    </source>
</evidence>
<reference evidence="4" key="1">
    <citation type="submission" date="2024-04" db="EMBL/GenBank/DDBJ databases">
        <title>Salinicola lusitanus LLJ914,a marine bacterium isolated from the Okinawa Trough.</title>
        <authorList>
            <person name="Li J."/>
        </authorList>
    </citation>
    <scope>NUCLEOTIDE SEQUENCE [LARGE SCALE GENOMIC DNA]</scope>
</reference>
<gene>
    <name evidence="3" type="ORF">WMY93_001957</name>
</gene>
<feature type="transmembrane region" description="Helical" evidence="2">
    <location>
        <begin position="106"/>
        <end position="131"/>
    </location>
</feature>
<keyword evidence="2" id="KW-0472">Membrane</keyword>
<feature type="compositionally biased region" description="Basic and acidic residues" evidence="1">
    <location>
        <begin position="210"/>
        <end position="237"/>
    </location>
</feature>
<comment type="caution">
    <text evidence="3">The sequence shown here is derived from an EMBL/GenBank/DDBJ whole genome shotgun (WGS) entry which is preliminary data.</text>
</comment>
<feature type="region of interest" description="Disordered" evidence="1">
    <location>
        <begin position="210"/>
        <end position="239"/>
    </location>
</feature>
<proteinExistence type="predicted"/>
<protein>
    <submittedName>
        <fullName evidence="3">Uncharacterized protein</fullName>
    </submittedName>
</protein>
<keyword evidence="2" id="KW-1133">Transmembrane helix</keyword>
<dbReference type="PANTHER" id="PTHR10877">
    <property type="entry name" value="POLYCYSTIN FAMILY MEMBER"/>
    <property type="match status" value="1"/>
</dbReference>
<feature type="transmembrane region" description="Helical" evidence="2">
    <location>
        <begin position="62"/>
        <end position="86"/>
    </location>
</feature>
<dbReference type="Proteomes" id="UP001460270">
    <property type="component" value="Unassembled WGS sequence"/>
</dbReference>
<feature type="compositionally biased region" description="Basic and acidic residues" evidence="1">
    <location>
        <begin position="284"/>
        <end position="321"/>
    </location>
</feature>
<dbReference type="GO" id="GO:0016020">
    <property type="term" value="C:membrane"/>
    <property type="evidence" value="ECO:0007669"/>
    <property type="project" value="TreeGrafter"/>
</dbReference>
<keyword evidence="4" id="KW-1185">Reference proteome</keyword>
<dbReference type="AlphaFoldDB" id="A0AAW0Q798"/>
<evidence type="ECO:0000313" key="4">
    <source>
        <dbReference type="Proteomes" id="UP001460270"/>
    </source>
</evidence>
<name>A0AAW0Q798_9GOBI</name>
<evidence type="ECO:0000313" key="3">
    <source>
        <dbReference type="EMBL" id="KAK7938631.1"/>
    </source>
</evidence>
<sequence length="385" mass="46156">MGDVIRQYDRETWRITAMVTQNGTHDHACHASTRTEGKKRQKALVLTCLTLRPSRSPPRRSLPWWCVYVAWLLVASSAGMCGYYTMLYGLKFGKEKSISWLVSMSVSFFQSLLLIQPLKVVGLAVFFALVVKKVDEEELDNVQIHRDKVSSSFSRDRDLSLYWVRERERERRGREERERERGERERRKRNREKEHKAYALLTEILGKRERRERGGGEERERERERRERGERETERKNTRPTLCSQRYWVREREGGEREKRRETEKEHKAYALLTEILGKRERERREREGRERERGGEREGERGEREREREGERGREGEREGGRKRREREREGGEREGEREGGEREGRERKREKRERERKGSVGFVHVDAAARGVFFSVSQWWEKC</sequence>
<dbReference type="PANTHER" id="PTHR10877:SF194">
    <property type="entry name" value="LOCATION OF VULVA DEFECTIVE 1"/>
    <property type="match status" value="1"/>
</dbReference>
<keyword evidence="2" id="KW-0812">Transmembrane</keyword>